<evidence type="ECO:0000313" key="2">
    <source>
        <dbReference type="EMBL" id="TDL27831.1"/>
    </source>
</evidence>
<protein>
    <submittedName>
        <fullName evidence="2">Uncharacterized protein</fullName>
    </submittedName>
</protein>
<name>A0A4Y7QKT8_9AGAM</name>
<sequence length="174" mass="20282">MARAREIWGKRGGPGSTREIVEIWPDREGDTTGHLCSLLLPTTTISEHPSPRLPLPPRAPATLNEDDSEEAWAARPQEHSLRRPDLPKNPGHNWWYTAALFTRDYRTRWAEYLKVRERRQRGIQGMGQKREGEHAGASVERRDEHEFIREWIRIRGNTCKTWICGYGYPVRVYP</sequence>
<gene>
    <name evidence="2" type="ORF">BD410DRAFT_799222</name>
</gene>
<evidence type="ECO:0000256" key="1">
    <source>
        <dbReference type="SAM" id="MobiDB-lite"/>
    </source>
</evidence>
<organism evidence="2 3">
    <name type="scientific">Rickenella mellea</name>
    <dbReference type="NCBI Taxonomy" id="50990"/>
    <lineage>
        <taxon>Eukaryota</taxon>
        <taxon>Fungi</taxon>
        <taxon>Dikarya</taxon>
        <taxon>Basidiomycota</taxon>
        <taxon>Agaricomycotina</taxon>
        <taxon>Agaricomycetes</taxon>
        <taxon>Hymenochaetales</taxon>
        <taxon>Rickenellaceae</taxon>
        <taxon>Rickenella</taxon>
    </lineage>
</organism>
<proteinExistence type="predicted"/>
<dbReference type="VEuPathDB" id="FungiDB:BD410DRAFT_799222"/>
<dbReference type="AlphaFoldDB" id="A0A4Y7QKT8"/>
<reference evidence="2 3" key="1">
    <citation type="submission" date="2018-06" db="EMBL/GenBank/DDBJ databases">
        <title>A transcriptomic atlas of mushroom development highlights an independent origin of complex multicellularity.</title>
        <authorList>
            <consortium name="DOE Joint Genome Institute"/>
            <person name="Krizsan K."/>
            <person name="Almasi E."/>
            <person name="Merenyi Z."/>
            <person name="Sahu N."/>
            <person name="Viragh M."/>
            <person name="Koszo T."/>
            <person name="Mondo S."/>
            <person name="Kiss B."/>
            <person name="Balint B."/>
            <person name="Kues U."/>
            <person name="Barry K."/>
            <person name="Hegedus J.C."/>
            <person name="Henrissat B."/>
            <person name="Johnson J."/>
            <person name="Lipzen A."/>
            <person name="Ohm R."/>
            <person name="Nagy I."/>
            <person name="Pangilinan J."/>
            <person name="Yan J."/>
            <person name="Xiong Y."/>
            <person name="Grigoriev I.V."/>
            <person name="Hibbett D.S."/>
            <person name="Nagy L.G."/>
        </authorList>
    </citation>
    <scope>NUCLEOTIDE SEQUENCE [LARGE SCALE GENOMIC DNA]</scope>
    <source>
        <strain evidence="2 3">SZMC22713</strain>
    </source>
</reference>
<dbReference type="Proteomes" id="UP000294933">
    <property type="component" value="Unassembled WGS sequence"/>
</dbReference>
<evidence type="ECO:0000313" key="3">
    <source>
        <dbReference type="Proteomes" id="UP000294933"/>
    </source>
</evidence>
<dbReference type="EMBL" id="ML170158">
    <property type="protein sequence ID" value="TDL27831.1"/>
    <property type="molecule type" value="Genomic_DNA"/>
</dbReference>
<feature type="compositionally biased region" description="Basic and acidic residues" evidence="1">
    <location>
        <begin position="76"/>
        <end position="86"/>
    </location>
</feature>
<accession>A0A4Y7QKT8</accession>
<keyword evidence="3" id="KW-1185">Reference proteome</keyword>
<feature type="region of interest" description="Disordered" evidence="1">
    <location>
        <begin position="46"/>
        <end position="86"/>
    </location>
</feature>